<evidence type="ECO:0000313" key="11">
    <source>
        <dbReference type="EMBL" id="CAF4283228.1"/>
    </source>
</evidence>
<evidence type="ECO:0000256" key="3">
    <source>
        <dbReference type="ARBA" id="ARBA00022989"/>
    </source>
</evidence>
<feature type="domain" description="G-protein coupled receptors family 1 profile" evidence="9">
    <location>
        <begin position="48"/>
        <end position="186"/>
    </location>
</feature>
<dbReference type="PROSITE" id="PS50262">
    <property type="entry name" value="G_PROTEIN_RECEP_F1_2"/>
    <property type="match status" value="1"/>
</dbReference>
<evidence type="ECO:0000313" key="12">
    <source>
        <dbReference type="Proteomes" id="UP000663889"/>
    </source>
</evidence>
<comment type="subcellular location">
    <subcellularLocation>
        <location evidence="1">Membrane</location>
        <topology evidence="1">Multi-pass membrane protein</topology>
    </subcellularLocation>
</comment>
<evidence type="ECO:0000256" key="4">
    <source>
        <dbReference type="ARBA" id="ARBA00023040"/>
    </source>
</evidence>
<feature type="transmembrane region" description="Helical" evidence="8">
    <location>
        <begin position="107"/>
        <end position="127"/>
    </location>
</feature>
<protein>
    <recommendedName>
        <fullName evidence="9">G-protein coupled receptors family 1 profile domain-containing protein</fullName>
    </recommendedName>
</protein>
<dbReference type="PRINTS" id="PR00237">
    <property type="entry name" value="GPCRRHODOPSN"/>
</dbReference>
<gene>
    <name evidence="11" type="ORF">FNK824_LOCUS39976</name>
    <name evidence="10" type="ORF">SEV965_LOCUS39269</name>
</gene>
<evidence type="ECO:0000256" key="5">
    <source>
        <dbReference type="ARBA" id="ARBA00023136"/>
    </source>
</evidence>
<dbReference type="Proteomes" id="UP000663889">
    <property type="component" value="Unassembled WGS sequence"/>
</dbReference>
<keyword evidence="3 8" id="KW-1133">Transmembrane helix</keyword>
<feature type="non-terminal residue" evidence="10">
    <location>
        <position position="186"/>
    </location>
</feature>
<reference evidence="10" key="1">
    <citation type="submission" date="2021-02" db="EMBL/GenBank/DDBJ databases">
        <authorList>
            <person name="Nowell W R."/>
        </authorList>
    </citation>
    <scope>NUCLEOTIDE SEQUENCE</scope>
</reference>
<keyword evidence="6" id="KW-0675">Receptor</keyword>
<dbReference type="PANTHER" id="PTHR45695">
    <property type="entry name" value="LEUCOKININ RECEPTOR-RELATED"/>
    <property type="match status" value="1"/>
</dbReference>
<comment type="caution">
    <text evidence="10">The sequence shown here is derived from an EMBL/GenBank/DDBJ whole genome shotgun (WGS) entry which is preliminary data.</text>
</comment>
<organism evidence="10 12">
    <name type="scientific">Rotaria sordida</name>
    <dbReference type="NCBI Taxonomy" id="392033"/>
    <lineage>
        <taxon>Eukaryota</taxon>
        <taxon>Metazoa</taxon>
        <taxon>Spiralia</taxon>
        <taxon>Gnathifera</taxon>
        <taxon>Rotifera</taxon>
        <taxon>Eurotatoria</taxon>
        <taxon>Bdelloidea</taxon>
        <taxon>Philodinida</taxon>
        <taxon>Philodinidae</taxon>
        <taxon>Rotaria</taxon>
    </lineage>
</organism>
<evidence type="ECO:0000259" key="9">
    <source>
        <dbReference type="PROSITE" id="PS50262"/>
    </source>
</evidence>
<dbReference type="PANTHER" id="PTHR45695:SF9">
    <property type="entry name" value="LEUCOKININ RECEPTOR"/>
    <property type="match status" value="1"/>
</dbReference>
<proteinExistence type="predicted"/>
<name>A0A815Y014_9BILA</name>
<dbReference type="Gene3D" id="1.20.1070.10">
    <property type="entry name" value="Rhodopsin 7-helix transmembrane proteins"/>
    <property type="match status" value="1"/>
</dbReference>
<dbReference type="AlphaFoldDB" id="A0A815Y014"/>
<dbReference type="GO" id="GO:0005886">
    <property type="term" value="C:plasma membrane"/>
    <property type="evidence" value="ECO:0007669"/>
    <property type="project" value="TreeGrafter"/>
</dbReference>
<feature type="transmembrane region" description="Helical" evidence="8">
    <location>
        <begin position="69"/>
        <end position="87"/>
    </location>
</feature>
<evidence type="ECO:0000256" key="6">
    <source>
        <dbReference type="ARBA" id="ARBA00023170"/>
    </source>
</evidence>
<feature type="transmembrane region" description="Helical" evidence="8">
    <location>
        <begin position="25"/>
        <end position="57"/>
    </location>
</feature>
<dbReference type="InterPro" id="IPR017452">
    <property type="entry name" value="GPCR_Rhodpsn_7TM"/>
</dbReference>
<evidence type="ECO:0000256" key="1">
    <source>
        <dbReference type="ARBA" id="ARBA00004141"/>
    </source>
</evidence>
<accession>A0A815Y014</accession>
<evidence type="ECO:0000256" key="7">
    <source>
        <dbReference type="ARBA" id="ARBA00023224"/>
    </source>
</evidence>
<dbReference type="InterPro" id="IPR000276">
    <property type="entry name" value="GPCR_Rhodpsn"/>
</dbReference>
<dbReference type="Pfam" id="PF00001">
    <property type="entry name" value="7tm_1"/>
    <property type="match status" value="1"/>
</dbReference>
<evidence type="ECO:0000256" key="8">
    <source>
        <dbReference type="SAM" id="Phobius"/>
    </source>
</evidence>
<sequence length="186" mass="21262">MEMNNSKMMILNETITRKSSSTHNIYIIFAGHLLIVFYCIIFILGFLGNSAVIYVAIRKKKYRNVTNCYVINLALADLLFLTLAIPYTTYLGLVNTYPFGKTICKIYIYLVYVFLLAICNTLAAMSIDRYLYITLPTSKLQHRSPQTAFIVCILIWTSSLVLIIPYHIVSRMFTSNSNTCGLNDHK</sequence>
<dbReference type="GO" id="GO:0004930">
    <property type="term" value="F:G protein-coupled receptor activity"/>
    <property type="evidence" value="ECO:0007669"/>
    <property type="project" value="UniProtKB-KW"/>
</dbReference>
<keyword evidence="7" id="KW-0807">Transducer</keyword>
<keyword evidence="4" id="KW-0297">G-protein coupled receptor</keyword>
<dbReference type="SUPFAM" id="SSF81321">
    <property type="entry name" value="Family A G protein-coupled receptor-like"/>
    <property type="match status" value="1"/>
</dbReference>
<keyword evidence="5 8" id="KW-0472">Membrane</keyword>
<keyword evidence="2 8" id="KW-0812">Transmembrane</keyword>
<evidence type="ECO:0000256" key="2">
    <source>
        <dbReference type="ARBA" id="ARBA00022692"/>
    </source>
</evidence>
<feature type="transmembrane region" description="Helical" evidence="8">
    <location>
        <begin position="148"/>
        <end position="168"/>
    </location>
</feature>
<evidence type="ECO:0000313" key="10">
    <source>
        <dbReference type="EMBL" id="CAF1563991.1"/>
    </source>
</evidence>
<dbReference type="EMBL" id="CAJOBE010028905">
    <property type="protein sequence ID" value="CAF4283228.1"/>
    <property type="molecule type" value="Genomic_DNA"/>
</dbReference>
<dbReference type="Proteomes" id="UP000663874">
    <property type="component" value="Unassembled WGS sequence"/>
</dbReference>
<dbReference type="EMBL" id="CAJNOU010013132">
    <property type="protein sequence ID" value="CAF1563991.1"/>
    <property type="molecule type" value="Genomic_DNA"/>
</dbReference>